<sequence length="483" mass="52072">MTRPTQTAPSSKPRRAVVIGGGMAGMLAAAVLADFTDEVTVIERDALPEGPEPRKSLPQARHVHVLWSGGARAFEELIPGITDRWLAAGARRIPLPTGLVSMTAQGWLPRWPEMQYMIACTRDLLDWVVREHVLELPGVSLLQGYEMHALEGDESRVTGVRVRTPDGGELTVGADLVLDASGRGSRATQWLRELGVGDIEEAEVDSGLVYASRVYQAPEGSETFPIVNVQSNPGDPVPGRTATIVPVESGRWLVTLSGTRGGEPSRDPDQFEAFARSLRHPVVGELIAMTTPLSDEVTLSRSTVNRRHYFEKASAWPDGFIVVGDSVATYNPLYGQGMTVAAQGLVALRNALRRNALGVRGLSRRIQRAIARPAGLAWELATSQDILYPDAVGRQPRPGTALANAYVNRLVRTATGRARATRAFLGVITMSEPVTSWLQPDIIVAALRGPGRKPLTKPPLTEEELKVAAGGGRATQVQPTSTH</sequence>
<name>A0A2R4SWP5_9ACTN</name>
<dbReference type="Gene3D" id="3.50.50.60">
    <property type="entry name" value="FAD/NAD(P)-binding domain"/>
    <property type="match status" value="1"/>
</dbReference>
<dbReference type="Proteomes" id="UP000244201">
    <property type="component" value="Chromosome"/>
</dbReference>
<evidence type="ECO:0000259" key="1">
    <source>
        <dbReference type="Pfam" id="PF01494"/>
    </source>
</evidence>
<gene>
    <name evidence="2" type="ORF">SLUN_02690</name>
</gene>
<proteinExistence type="predicted"/>
<dbReference type="EMBL" id="CP026304">
    <property type="protein sequence ID" value="AVZ71296.1"/>
    <property type="molecule type" value="Genomic_DNA"/>
</dbReference>
<dbReference type="PANTHER" id="PTHR43422">
    <property type="entry name" value="THIAMINE THIAZOLE SYNTHASE"/>
    <property type="match status" value="1"/>
</dbReference>
<dbReference type="Gene3D" id="3.30.9.100">
    <property type="match status" value="1"/>
</dbReference>
<dbReference type="SUPFAM" id="SSF51905">
    <property type="entry name" value="FAD/NAD(P)-binding domain"/>
    <property type="match status" value="1"/>
</dbReference>
<reference evidence="2 3" key="1">
    <citation type="submission" date="2018-01" db="EMBL/GenBank/DDBJ databases">
        <title>Complete genome sequence of Streptomyces lunaelactis MM109T, a Ferroverdin A producer isolated from cave moonmilk deposits.</title>
        <authorList>
            <person name="Naome A."/>
            <person name="Martinet L."/>
            <person name="Maciejewska M."/>
            <person name="Anderssen S."/>
            <person name="Adam D."/>
            <person name="Tenconi E."/>
            <person name="Deflandre B."/>
            <person name="Arguelles-Arias A."/>
            <person name="Calusinska M."/>
            <person name="Copieters W."/>
            <person name="Karim L."/>
            <person name="Hanikenne M."/>
            <person name="Baurain D."/>
            <person name="van Wezel G."/>
            <person name="Smargiasso N."/>
            <person name="de Pauw E."/>
            <person name="Delfosse P."/>
            <person name="Rigali S."/>
        </authorList>
    </citation>
    <scope>NUCLEOTIDE SEQUENCE [LARGE SCALE GENOMIC DNA]</scope>
    <source>
        <strain evidence="2 3">MM109</strain>
    </source>
</reference>
<protein>
    <submittedName>
        <fullName evidence="2">Pyridine nucleotide-disulfide oxidoreductase</fullName>
    </submittedName>
</protein>
<dbReference type="KEGG" id="slk:SLUN_02690"/>
<dbReference type="Pfam" id="PF01494">
    <property type="entry name" value="FAD_binding_3"/>
    <property type="match status" value="1"/>
</dbReference>
<dbReference type="AlphaFoldDB" id="A0A2R4SWP5"/>
<dbReference type="OrthoDB" id="9790035at2"/>
<accession>A0A2R4SWP5</accession>
<dbReference type="InterPro" id="IPR036188">
    <property type="entry name" value="FAD/NAD-bd_sf"/>
</dbReference>
<dbReference type="GO" id="GO:0071949">
    <property type="term" value="F:FAD binding"/>
    <property type="evidence" value="ECO:0007669"/>
    <property type="project" value="InterPro"/>
</dbReference>
<dbReference type="GeneID" id="55654181"/>
<keyword evidence="3" id="KW-1185">Reference proteome</keyword>
<organism evidence="2 3">
    <name type="scientific">Streptomyces lunaelactis</name>
    <dbReference type="NCBI Taxonomy" id="1535768"/>
    <lineage>
        <taxon>Bacteria</taxon>
        <taxon>Bacillati</taxon>
        <taxon>Actinomycetota</taxon>
        <taxon>Actinomycetes</taxon>
        <taxon>Kitasatosporales</taxon>
        <taxon>Streptomycetaceae</taxon>
        <taxon>Streptomyces</taxon>
    </lineage>
</organism>
<dbReference type="InterPro" id="IPR002938">
    <property type="entry name" value="FAD-bd"/>
</dbReference>
<dbReference type="RefSeq" id="WP_108146988.1">
    <property type="nucleotide sequence ID" value="NZ_CP026304.1"/>
</dbReference>
<dbReference type="PANTHER" id="PTHR43422:SF3">
    <property type="entry name" value="THIAMINE THIAZOLE SYNTHASE"/>
    <property type="match status" value="1"/>
</dbReference>
<feature type="domain" description="FAD-binding" evidence="1">
    <location>
        <begin position="16"/>
        <end position="352"/>
    </location>
</feature>
<evidence type="ECO:0000313" key="2">
    <source>
        <dbReference type="EMBL" id="AVZ71296.1"/>
    </source>
</evidence>
<evidence type="ECO:0000313" key="3">
    <source>
        <dbReference type="Proteomes" id="UP000244201"/>
    </source>
</evidence>